<protein>
    <submittedName>
        <fullName evidence="2">Uncharacterized protein</fullName>
    </submittedName>
</protein>
<sequence>MNGSRMAGIQAAVKHHGQVAEFKQRQLCLFTHGGHQRQGIVQAVFRSVTVEGDERPVGQSVGDKQPDSNDACAVGHHGSFSRLSGMRVRPGVGGWVTVASGCKSDGARVWFGVHKQLSCQVSLINASCHSQRGSLCPGVFCCCHEVKRFTGFTFGGGVEQSAIHLSATVGSGHSPALTRPVPLPARVSPYWCRACSFRLPLLLTMSHKCMLTRFLCDS</sequence>
<dbReference type="WBParaSite" id="SVE_1669700.1">
    <property type="protein sequence ID" value="SVE_1669700.1"/>
    <property type="gene ID" value="SVE_1669700"/>
</dbReference>
<proteinExistence type="predicted"/>
<name>A0A0K0FWB5_STRVS</name>
<dbReference type="AlphaFoldDB" id="A0A0K0FWB5"/>
<accession>A0A0K0FWB5</accession>
<dbReference type="Proteomes" id="UP000035680">
    <property type="component" value="Unassembled WGS sequence"/>
</dbReference>
<reference evidence="1" key="1">
    <citation type="submission" date="2014-07" db="EMBL/GenBank/DDBJ databases">
        <authorList>
            <person name="Martin A.A"/>
            <person name="De Silva N."/>
        </authorList>
    </citation>
    <scope>NUCLEOTIDE SEQUENCE</scope>
</reference>
<evidence type="ECO:0000313" key="2">
    <source>
        <dbReference type="WBParaSite" id="SVE_1669700.1"/>
    </source>
</evidence>
<evidence type="ECO:0000313" key="1">
    <source>
        <dbReference type="Proteomes" id="UP000035680"/>
    </source>
</evidence>
<keyword evidence="1" id="KW-1185">Reference proteome</keyword>
<reference evidence="2" key="2">
    <citation type="submission" date="2015-08" db="UniProtKB">
        <authorList>
            <consortium name="WormBaseParasite"/>
        </authorList>
    </citation>
    <scope>IDENTIFICATION</scope>
</reference>
<organism evidence="1 2">
    <name type="scientific">Strongyloides venezuelensis</name>
    <name type="common">Threadworm</name>
    <dbReference type="NCBI Taxonomy" id="75913"/>
    <lineage>
        <taxon>Eukaryota</taxon>
        <taxon>Metazoa</taxon>
        <taxon>Ecdysozoa</taxon>
        <taxon>Nematoda</taxon>
        <taxon>Chromadorea</taxon>
        <taxon>Rhabditida</taxon>
        <taxon>Tylenchina</taxon>
        <taxon>Panagrolaimomorpha</taxon>
        <taxon>Strongyloidoidea</taxon>
        <taxon>Strongyloididae</taxon>
        <taxon>Strongyloides</taxon>
    </lineage>
</organism>